<sequence length="83" mass="9367">MFCPDKKSSKHIFFKCPSVNKPIQEIINQILKEAQYDPVPTQSALLSSGCPSTSTKITYFFLKARKHLFKTPLSPQYLNGTTS</sequence>
<dbReference type="EMBL" id="GL871062">
    <property type="protein sequence ID" value="EGC35360.1"/>
    <property type="molecule type" value="Genomic_DNA"/>
</dbReference>
<evidence type="ECO:0000313" key="2">
    <source>
        <dbReference type="Proteomes" id="UP000001064"/>
    </source>
</evidence>
<keyword evidence="2" id="KW-1185">Reference proteome</keyword>
<reference evidence="2" key="1">
    <citation type="journal article" date="2011" name="Genome Biol.">
        <title>Comparative genomics of the social amoebae Dictyostelium discoideum and Dictyostelium purpureum.</title>
        <authorList>
            <consortium name="US DOE Joint Genome Institute (JGI-PGF)"/>
            <person name="Sucgang R."/>
            <person name="Kuo A."/>
            <person name="Tian X."/>
            <person name="Salerno W."/>
            <person name="Parikh A."/>
            <person name="Feasley C.L."/>
            <person name="Dalin E."/>
            <person name="Tu H."/>
            <person name="Huang E."/>
            <person name="Barry K."/>
            <person name="Lindquist E."/>
            <person name="Shapiro H."/>
            <person name="Bruce D."/>
            <person name="Schmutz J."/>
            <person name="Salamov A."/>
            <person name="Fey P."/>
            <person name="Gaudet P."/>
            <person name="Anjard C."/>
            <person name="Babu M.M."/>
            <person name="Basu S."/>
            <person name="Bushmanova Y."/>
            <person name="van der Wel H."/>
            <person name="Katoh-Kurasawa M."/>
            <person name="Dinh C."/>
            <person name="Coutinho P.M."/>
            <person name="Saito T."/>
            <person name="Elias M."/>
            <person name="Schaap P."/>
            <person name="Kay R.R."/>
            <person name="Henrissat B."/>
            <person name="Eichinger L."/>
            <person name="Rivero F."/>
            <person name="Putnam N.H."/>
            <person name="West C.M."/>
            <person name="Loomis W.F."/>
            <person name="Chisholm R.L."/>
            <person name="Shaulsky G."/>
            <person name="Strassmann J.E."/>
            <person name="Queller D.C."/>
            <person name="Kuspa A."/>
            <person name="Grigoriev I.V."/>
        </authorList>
    </citation>
    <scope>NUCLEOTIDE SEQUENCE [LARGE SCALE GENOMIC DNA]</scope>
    <source>
        <strain evidence="2">QSDP1</strain>
    </source>
</reference>
<dbReference type="KEGG" id="dpp:DICPUDRAFT_152310"/>
<dbReference type="AlphaFoldDB" id="F0ZL12"/>
<dbReference type="Proteomes" id="UP000001064">
    <property type="component" value="Unassembled WGS sequence"/>
</dbReference>
<dbReference type="InParanoid" id="F0ZL12"/>
<dbReference type="VEuPathDB" id="AmoebaDB:DICPUDRAFT_152310"/>
<evidence type="ECO:0000313" key="1">
    <source>
        <dbReference type="EMBL" id="EGC35360.1"/>
    </source>
</evidence>
<proteinExistence type="predicted"/>
<dbReference type="RefSeq" id="XP_003288098.1">
    <property type="nucleotide sequence ID" value="XM_003288050.1"/>
</dbReference>
<accession>F0ZL12</accession>
<gene>
    <name evidence="1" type="ORF">DICPUDRAFT_152310</name>
</gene>
<organism evidence="1 2">
    <name type="scientific">Dictyostelium purpureum</name>
    <name type="common">Slime mold</name>
    <dbReference type="NCBI Taxonomy" id="5786"/>
    <lineage>
        <taxon>Eukaryota</taxon>
        <taxon>Amoebozoa</taxon>
        <taxon>Evosea</taxon>
        <taxon>Eumycetozoa</taxon>
        <taxon>Dictyostelia</taxon>
        <taxon>Dictyosteliales</taxon>
        <taxon>Dictyosteliaceae</taxon>
        <taxon>Dictyostelium</taxon>
    </lineage>
</organism>
<name>F0ZL12_DICPU</name>
<protein>
    <submittedName>
        <fullName evidence="1">Uncharacterized protein</fullName>
    </submittedName>
</protein>
<dbReference type="GeneID" id="10501515"/>